<organism evidence="6 7">
    <name type="scientific">Desulfuromusa kysingii</name>
    <dbReference type="NCBI Taxonomy" id="37625"/>
    <lineage>
        <taxon>Bacteria</taxon>
        <taxon>Pseudomonadati</taxon>
        <taxon>Thermodesulfobacteriota</taxon>
        <taxon>Desulfuromonadia</taxon>
        <taxon>Desulfuromonadales</taxon>
        <taxon>Geopsychrobacteraceae</taxon>
        <taxon>Desulfuromusa</taxon>
    </lineage>
</organism>
<dbReference type="Pfam" id="PF00563">
    <property type="entry name" value="EAL"/>
    <property type="match status" value="1"/>
</dbReference>
<keyword evidence="7" id="KW-1185">Reference proteome</keyword>
<dbReference type="SMART" id="SM00448">
    <property type="entry name" value="REC"/>
    <property type="match status" value="1"/>
</dbReference>
<dbReference type="NCBIfam" id="TIGR00229">
    <property type="entry name" value="sensory_box"/>
    <property type="match status" value="1"/>
</dbReference>
<feature type="domain" description="EAL" evidence="4">
    <location>
        <begin position="467"/>
        <end position="720"/>
    </location>
</feature>
<dbReference type="EMBL" id="FNQN01000001">
    <property type="protein sequence ID" value="SDZ84985.1"/>
    <property type="molecule type" value="Genomic_DNA"/>
</dbReference>
<dbReference type="PANTHER" id="PTHR44757">
    <property type="entry name" value="DIGUANYLATE CYCLASE DGCP"/>
    <property type="match status" value="1"/>
</dbReference>
<dbReference type="InterPro" id="IPR013767">
    <property type="entry name" value="PAS_fold"/>
</dbReference>
<dbReference type="InterPro" id="IPR001789">
    <property type="entry name" value="Sig_transdc_resp-reg_receiver"/>
</dbReference>
<dbReference type="InterPro" id="IPR043128">
    <property type="entry name" value="Rev_trsase/Diguanyl_cyclase"/>
</dbReference>
<dbReference type="PROSITE" id="PS50112">
    <property type="entry name" value="PAS"/>
    <property type="match status" value="1"/>
</dbReference>
<dbReference type="CDD" id="cd01949">
    <property type="entry name" value="GGDEF"/>
    <property type="match status" value="1"/>
</dbReference>
<dbReference type="STRING" id="37625.SAMN05660420_00612"/>
<evidence type="ECO:0000256" key="1">
    <source>
        <dbReference type="PROSITE-ProRule" id="PRU00169"/>
    </source>
</evidence>
<dbReference type="GO" id="GO:0000160">
    <property type="term" value="P:phosphorelay signal transduction system"/>
    <property type="evidence" value="ECO:0007669"/>
    <property type="project" value="InterPro"/>
</dbReference>
<dbReference type="PROSITE" id="PS50887">
    <property type="entry name" value="GGDEF"/>
    <property type="match status" value="1"/>
</dbReference>
<dbReference type="InterPro" id="IPR000014">
    <property type="entry name" value="PAS"/>
</dbReference>
<dbReference type="Pfam" id="PF00990">
    <property type="entry name" value="GGDEF"/>
    <property type="match status" value="1"/>
</dbReference>
<dbReference type="GO" id="GO:0006355">
    <property type="term" value="P:regulation of DNA-templated transcription"/>
    <property type="evidence" value="ECO:0007669"/>
    <property type="project" value="InterPro"/>
</dbReference>
<feature type="domain" description="PAS" evidence="3">
    <location>
        <begin position="154"/>
        <end position="211"/>
    </location>
</feature>
<dbReference type="Gene3D" id="3.40.50.2300">
    <property type="match status" value="1"/>
</dbReference>
<dbReference type="SMART" id="SM00052">
    <property type="entry name" value="EAL"/>
    <property type="match status" value="1"/>
</dbReference>
<dbReference type="InterPro" id="IPR052155">
    <property type="entry name" value="Biofilm_reg_signaling"/>
</dbReference>
<evidence type="ECO:0000259" key="5">
    <source>
        <dbReference type="PROSITE" id="PS50887"/>
    </source>
</evidence>
<dbReference type="Pfam" id="PF00989">
    <property type="entry name" value="PAS"/>
    <property type="match status" value="1"/>
</dbReference>
<dbReference type="InterPro" id="IPR000160">
    <property type="entry name" value="GGDEF_dom"/>
</dbReference>
<dbReference type="InterPro" id="IPR029787">
    <property type="entry name" value="Nucleotide_cyclase"/>
</dbReference>
<dbReference type="Gene3D" id="3.20.20.450">
    <property type="entry name" value="EAL domain"/>
    <property type="match status" value="1"/>
</dbReference>
<dbReference type="InterPro" id="IPR001633">
    <property type="entry name" value="EAL_dom"/>
</dbReference>
<dbReference type="CDD" id="cd00130">
    <property type="entry name" value="PAS"/>
    <property type="match status" value="1"/>
</dbReference>
<evidence type="ECO:0000313" key="7">
    <source>
        <dbReference type="Proteomes" id="UP000199409"/>
    </source>
</evidence>
<sequence length="722" mass="81925">MIDIGHFNKSQHDHLEAKNGKILIVDDDVAVGQSVKGILAFNGMSAHTVAGGHAAIEELNHNDYVLTLLDLNMPDMGGEKVLEYINNNAINTNVIVISGESEIKKAIHVLKNGARDFIRKPYSADELLFSIKNVLEKIYLEQDNKEMIGMLEESEALHRFIVHNSPDLLYMLDRDGYFVFVNRNTIKLLGYSRKEIIGKHYRDVVHPQDRDRANLFFTKKQFPKNSESQEIRLQGKRKGTLLHVEIRAINIEKKVSGGYKLGRNDKRKENFIGTYGVARDVSERKKAEEIIRFQHNHDLLTGLPNRSLLNDHLTSLIAHSHKSMVKFALLFIDINRFKLINDSYGQSIGDEILRNLAEKLRRCTREEDTLARLGSDEFILLLPEIESVDDAMTTANKIANETALPFKHNGHEIHITLSVGIVIYPEHGVTKEELIKNADTAVCYAKTNTRSRHCLYSNKLKNKHSHTVFVENFVRDAIKKDRFLVLYQPQMDLTSGKLHAAEALVRIISPENTLVLPGKFIDIAEETSLIIDIGEIVLKKVCHDIHCWNKKGIHLQICINISAIELAMDNFAEYVIETLNSYNVNPKEVELEITENILVKNLNRTLSNIVKLTDTGIKIAIDDFGTGYSSLSYLNHLPLNTLKLDRSFMQKITSENMQDTIIPAILNVAKGLQLDFIAEGVETPAQHQYLIDQGSCIAQGFYYSRPIEKNQLISFINKYGIK</sequence>
<proteinExistence type="predicted"/>
<gene>
    <name evidence="6" type="ORF">SAMN05660420_00612</name>
</gene>
<protein>
    <submittedName>
        <fullName evidence="6">PAS domain S-box-containing protein/diguanylate cyclase (GGDEF) domain-containing protein</fullName>
    </submittedName>
</protein>
<feature type="domain" description="GGDEF" evidence="5">
    <location>
        <begin position="325"/>
        <end position="458"/>
    </location>
</feature>
<dbReference type="SUPFAM" id="SSF141868">
    <property type="entry name" value="EAL domain-like"/>
    <property type="match status" value="1"/>
</dbReference>
<evidence type="ECO:0000313" key="6">
    <source>
        <dbReference type="EMBL" id="SDZ84985.1"/>
    </source>
</evidence>
<dbReference type="AlphaFoldDB" id="A0A1H3WD32"/>
<dbReference type="Pfam" id="PF00072">
    <property type="entry name" value="Response_reg"/>
    <property type="match status" value="1"/>
</dbReference>
<dbReference type="SUPFAM" id="SSF52172">
    <property type="entry name" value="CheY-like"/>
    <property type="match status" value="1"/>
</dbReference>
<reference evidence="6 7" key="1">
    <citation type="submission" date="2016-10" db="EMBL/GenBank/DDBJ databases">
        <authorList>
            <person name="de Groot N.N."/>
        </authorList>
    </citation>
    <scope>NUCLEOTIDE SEQUENCE [LARGE SCALE GENOMIC DNA]</scope>
    <source>
        <strain evidence="6 7">DSM 7343</strain>
    </source>
</reference>
<evidence type="ECO:0000259" key="4">
    <source>
        <dbReference type="PROSITE" id="PS50883"/>
    </source>
</evidence>
<dbReference type="NCBIfam" id="TIGR00254">
    <property type="entry name" value="GGDEF"/>
    <property type="match status" value="1"/>
</dbReference>
<dbReference type="Gene3D" id="3.30.70.270">
    <property type="match status" value="1"/>
</dbReference>
<dbReference type="SUPFAM" id="SSF55073">
    <property type="entry name" value="Nucleotide cyclase"/>
    <property type="match status" value="1"/>
</dbReference>
<feature type="modified residue" description="4-aspartylphosphate" evidence="1">
    <location>
        <position position="70"/>
    </location>
</feature>
<dbReference type="OrthoDB" id="9777298at2"/>
<accession>A0A1H3WD32</accession>
<feature type="domain" description="Response regulatory" evidence="2">
    <location>
        <begin position="21"/>
        <end position="135"/>
    </location>
</feature>
<dbReference type="InterPro" id="IPR035919">
    <property type="entry name" value="EAL_sf"/>
</dbReference>
<dbReference type="Proteomes" id="UP000199409">
    <property type="component" value="Unassembled WGS sequence"/>
</dbReference>
<dbReference type="PANTHER" id="PTHR44757:SF2">
    <property type="entry name" value="BIOFILM ARCHITECTURE MAINTENANCE PROTEIN MBAA"/>
    <property type="match status" value="1"/>
</dbReference>
<evidence type="ECO:0000259" key="3">
    <source>
        <dbReference type="PROSITE" id="PS50112"/>
    </source>
</evidence>
<dbReference type="SMART" id="SM00267">
    <property type="entry name" value="GGDEF"/>
    <property type="match status" value="1"/>
</dbReference>
<dbReference type="InterPro" id="IPR035965">
    <property type="entry name" value="PAS-like_dom_sf"/>
</dbReference>
<dbReference type="RefSeq" id="WP_092344568.1">
    <property type="nucleotide sequence ID" value="NZ_FNQN01000001.1"/>
</dbReference>
<dbReference type="SMART" id="SM00091">
    <property type="entry name" value="PAS"/>
    <property type="match status" value="1"/>
</dbReference>
<keyword evidence="1" id="KW-0597">Phosphoprotein</keyword>
<evidence type="ECO:0000259" key="2">
    <source>
        <dbReference type="PROSITE" id="PS50110"/>
    </source>
</evidence>
<dbReference type="Gene3D" id="3.30.450.20">
    <property type="entry name" value="PAS domain"/>
    <property type="match status" value="1"/>
</dbReference>
<dbReference type="SUPFAM" id="SSF55785">
    <property type="entry name" value="PYP-like sensor domain (PAS domain)"/>
    <property type="match status" value="1"/>
</dbReference>
<name>A0A1H3WD32_9BACT</name>
<dbReference type="PROSITE" id="PS50883">
    <property type="entry name" value="EAL"/>
    <property type="match status" value="1"/>
</dbReference>
<dbReference type="PROSITE" id="PS50110">
    <property type="entry name" value="RESPONSE_REGULATORY"/>
    <property type="match status" value="1"/>
</dbReference>
<dbReference type="InterPro" id="IPR011006">
    <property type="entry name" value="CheY-like_superfamily"/>
</dbReference>
<dbReference type="CDD" id="cd01948">
    <property type="entry name" value="EAL"/>
    <property type="match status" value="1"/>
</dbReference>